<dbReference type="InterPro" id="IPR016032">
    <property type="entry name" value="Sig_transdc_resp-reg_C-effctor"/>
</dbReference>
<dbReference type="SUPFAM" id="SSF52172">
    <property type="entry name" value="CheY-like"/>
    <property type="match status" value="1"/>
</dbReference>
<feature type="modified residue" description="4-aspartylphosphate" evidence="5">
    <location>
        <position position="54"/>
    </location>
</feature>
<dbReference type="PRINTS" id="PR00038">
    <property type="entry name" value="HTHLUXR"/>
</dbReference>
<dbReference type="GO" id="GO:0003677">
    <property type="term" value="F:DNA binding"/>
    <property type="evidence" value="ECO:0007669"/>
    <property type="project" value="UniProtKB-KW"/>
</dbReference>
<name>A0A4R7W5C0_9PSEU</name>
<dbReference type="Pfam" id="PF00196">
    <property type="entry name" value="GerE"/>
    <property type="match status" value="1"/>
</dbReference>
<dbReference type="CDD" id="cd17535">
    <property type="entry name" value="REC_NarL-like"/>
    <property type="match status" value="1"/>
</dbReference>
<evidence type="ECO:0000256" key="3">
    <source>
        <dbReference type="ARBA" id="ARBA00023125"/>
    </source>
</evidence>
<dbReference type="SMART" id="SM00448">
    <property type="entry name" value="REC"/>
    <property type="match status" value="1"/>
</dbReference>
<sequence>MIRVMLVDDQPLVRAGLAMLLGVEPDIEVIAEVGTGSDAVALVATIRPDVVLMDVRMPGMDGVEATRRIVAADMATADPTTKIIMLTTYHVDEAVYAALRAGASGFLLKDAAPRELVDAVRAVASGEAWLDPSVTKGLIREFASRPDSGLPTPTELADLTTREREVLTLVAHGMSNCEVAAHLFVGEATVKTHLSRILMKLGLRDRAQAIAVAYHSGLVLPGTSPPPAGAGP</sequence>
<dbReference type="PROSITE" id="PS00622">
    <property type="entry name" value="HTH_LUXR_1"/>
    <property type="match status" value="1"/>
</dbReference>
<dbReference type="InterPro" id="IPR000792">
    <property type="entry name" value="Tscrpt_reg_LuxR_C"/>
</dbReference>
<evidence type="ECO:0000259" key="7">
    <source>
        <dbReference type="PROSITE" id="PS50110"/>
    </source>
</evidence>
<dbReference type="PANTHER" id="PTHR43214">
    <property type="entry name" value="TWO-COMPONENT RESPONSE REGULATOR"/>
    <property type="match status" value="1"/>
</dbReference>
<protein>
    <submittedName>
        <fullName evidence="8">LuxR family two component transcriptional regulator</fullName>
    </submittedName>
</protein>
<dbReference type="PROSITE" id="PS50043">
    <property type="entry name" value="HTH_LUXR_2"/>
    <property type="match status" value="1"/>
</dbReference>
<dbReference type="Gene3D" id="3.40.50.2300">
    <property type="match status" value="1"/>
</dbReference>
<dbReference type="InterPro" id="IPR039420">
    <property type="entry name" value="WalR-like"/>
</dbReference>
<dbReference type="Pfam" id="PF00072">
    <property type="entry name" value="Response_reg"/>
    <property type="match status" value="1"/>
</dbReference>
<keyword evidence="9" id="KW-1185">Reference proteome</keyword>
<evidence type="ECO:0000259" key="6">
    <source>
        <dbReference type="PROSITE" id="PS50043"/>
    </source>
</evidence>
<gene>
    <name evidence="8" type="ORF">CLV71_101810</name>
</gene>
<dbReference type="PANTHER" id="PTHR43214:SF24">
    <property type="entry name" value="TRANSCRIPTIONAL REGULATORY PROTEIN NARL-RELATED"/>
    <property type="match status" value="1"/>
</dbReference>
<dbReference type="AlphaFoldDB" id="A0A4R7W5C0"/>
<dbReference type="RefSeq" id="WP_133901142.1">
    <property type="nucleotide sequence ID" value="NZ_SOCP01000001.1"/>
</dbReference>
<evidence type="ECO:0000256" key="2">
    <source>
        <dbReference type="ARBA" id="ARBA00023015"/>
    </source>
</evidence>
<dbReference type="InterPro" id="IPR058245">
    <property type="entry name" value="NreC/VraR/RcsB-like_REC"/>
</dbReference>
<dbReference type="SUPFAM" id="SSF46894">
    <property type="entry name" value="C-terminal effector domain of the bipartite response regulators"/>
    <property type="match status" value="1"/>
</dbReference>
<evidence type="ECO:0000256" key="1">
    <source>
        <dbReference type="ARBA" id="ARBA00022553"/>
    </source>
</evidence>
<keyword evidence="3" id="KW-0238">DNA-binding</keyword>
<dbReference type="CDD" id="cd06170">
    <property type="entry name" value="LuxR_C_like"/>
    <property type="match status" value="1"/>
</dbReference>
<dbReference type="PROSITE" id="PS50110">
    <property type="entry name" value="RESPONSE_REGULATORY"/>
    <property type="match status" value="1"/>
</dbReference>
<proteinExistence type="predicted"/>
<evidence type="ECO:0000256" key="5">
    <source>
        <dbReference type="PROSITE-ProRule" id="PRU00169"/>
    </source>
</evidence>
<dbReference type="GO" id="GO:0000160">
    <property type="term" value="P:phosphorelay signal transduction system"/>
    <property type="evidence" value="ECO:0007669"/>
    <property type="project" value="InterPro"/>
</dbReference>
<dbReference type="SMART" id="SM00421">
    <property type="entry name" value="HTH_LUXR"/>
    <property type="match status" value="1"/>
</dbReference>
<dbReference type="EMBL" id="SOCP01000001">
    <property type="protein sequence ID" value="TDV57936.1"/>
    <property type="molecule type" value="Genomic_DNA"/>
</dbReference>
<accession>A0A4R7W5C0</accession>
<dbReference type="GO" id="GO:0006355">
    <property type="term" value="P:regulation of DNA-templated transcription"/>
    <property type="evidence" value="ECO:0007669"/>
    <property type="project" value="InterPro"/>
</dbReference>
<organism evidence="8 9">
    <name type="scientific">Actinophytocola oryzae</name>
    <dbReference type="NCBI Taxonomy" id="502181"/>
    <lineage>
        <taxon>Bacteria</taxon>
        <taxon>Bacillati</taxon>
        <taxon>Actinomycetota</taxon>
        <taxon>Actinomycetes</taxon>
        <taxon>Pseudonocardiales</taxon>
        <taxon>Pseudonocardiaceae</taxon>
    </lineage>
</organism>
<dbReference type="Proteomes" id="UP000294927">
    <property type="component" value="Unassembled WGS sequence"/>
</dbReference>
<dbReference type="OrthoDB" id="9808843at2"/>
<keyword evidence="1 5" id="KW-0597">Phosphoprotein</keyword>
<feature type="domain" description="HTH luxR-type" evidence="6">
    <location>
        <begin position="152"/>
        <end position="217"/>
    </location>
</feature>
<comment type="caution">
    <text evidence="8">The sequence shown here is derived from an EMBL/GenBank/DDBJ whole genome shotgun (WGS) entry which is preliminary data.</text>
</comment>
<dbReference type="InterPro" id="IPR011006">
    <property type="entry name" value="CheY-like_superfamily"/>
</dbReference>
<reference evidence="8 9" key="1">
    <citation type="submission" date="2019-03" db="EMBL/GenBank/DDBJ databases">
        <title>Genomic Encyclopedia of Archaeal and Bacterial Type Strains, Phase II (KMG-II): from individual species to whole genera.</title>
        <authorList>
            <person name="Goeker M."/>
        </authorList>
    </citation>
    <scope>NUCLEOTIDE SEQUENCE [LARGE SCALE GENOMIC DNA]</scope>
    <source>
        <strain evidence="8 9">DSM 45499</strain>
    </source>
</reference>
<evidence type="ECO:0000256" key="4">
    <source>
        <dbReference type="ARBA" id="ARBA00023163"/>
    </source>
</evidence>
<keyword evidence="2" id="KW-0805">Transcription regulation</keyword>
<evidence type="ECO:0000313" key="8">
    <source>
        <dbReference type="EMBL" id="TDV57936.1"/>
    </source>
</evidence>
<dbReference type="InterPro" id="IPR001789">
    <property type="entry name" value="Sig_transdc_resp-reg_receiver"/>
</dbReference>
<evidence type="ECO:0000313" key="9">
    <source>
        <dbReference type="Proteomes" id="UP000294927"/>
    </source>
</evidence>
<keyword evidence="4" id="KW-0804">Transcription</keyword>
<feature type="domain" description="Response regulatory" evidence="7">
    <location>
        <begin position="3"/>
        <end position="124"/>
    </location>
</feature>